<organism evidence="1 2">
    <name type="scientific">Flavobacterium qiangtangense</name>
    <dbReference type="NCBI Taxonomy" id="1442595"/>
    <lineage>
        <taxon>Bacteria</taxon>
        <taxon>Pseudomonadati</taxon>
        <taxon>Bacteroidota</taxon>
        <taxon>Flavobacteriia</taxon>
        <taxon>Flavobacteriales</taxon>
        <taxon>Flavobacteriaceae</taxon>
        <taxon>Flavobacterium</taxon>
    </lineage>
</organism>
<dbReference type="Proteomes" id="UP001596287">
    <property type="component" value="Unassembled WGS sequence"/>
</dbReference>
<evidence type="ECO:0000313" key="1">
    <source>
        <dbReference type="EMBL" id="MFC6095148.1"/>
    </source>
</evidence>
<evidence type="ECO:0000313" key="2">
    <source>
        <dbReference type="Proteomes" id="UP001596287"/>
    </source>
</evidence>
<gene>
    <name evidence="1" type="ORF">ACFPVY_00695</name>
</gene>
<accession>A0ABW1PJ99</accession>
<comment type="caution">
    <text evidence="1">The sequence shown here is derived from an EMBL/GenBank/DDBJ whole genome shotgun (WGS) entry which is preliminary data.</text>
</comment>
<dbReference type="RefSeq" id="WP_379789752.1">
    <property type="nucleotide sequence ID" value="NZ_JBHSQB010000003.1"/>
</dbReference>
<sequence length="121" mass="13770">MKALVEIKTDKKIEDIAIVNAGTEKYDFIVNEILKAKNFKIVSVEVFEGHPDSEKEYASMEVNEETYITTVVNLEPSEIENFLNHKNSIIDRVMESISSRTLDILAASEHGNEAFVYFNQP</sequence>
<proteinExistence type="predicted"/>
<protein>
    <submittedName>
        <fullName evidence="1">Uncharacterized protein</fullName>
    </submittedName>
</protein>
<dbReference type="EMBL" id="JBHSQB010000003">
    <property type="protein sequence ID" value="MFC6095148.1"/>
    <property type="molecule type" value="Genomic_DNA"/>
</dbReference>
<name>A0ABW1PJ99_9FLAO</name>
<reference evidence="2" key="1">
    <citation type="journal article" date="2019" name="Int. J. Syst. Evol. Microbiol.">
        <title>The Global Catalogue of Microorganisms (GCM) 10K type strain sequencing project: providing services to taxonomists for standard genome sequencing and annotation.</title>
        <authorList>
            <consortium name="The Broad Institute Genomics Platform"/>
            <consortium name="The Broad Institute Genome Sequencing Center for Infectious Disease"/>
            <person name="Wu L."/>
            <person name="Ma J."/>
        </authorList>
    </citation>
    <scope>NUCLEOTIDE SEQUENCE [LARGE SCALE GENOMIC DNA]</scope>
    <source>
        <strain evidence="2">CCUG 49679</strain>
    </source>
</reference>
<keyword evidence="2" id="KW-1185">Reference proteome</keyword>